<dbReference type="InterPro" id="IPR006094">
    <property type="entry name" value="Oxid_FAD_bind_N"/>
</dbReference>
<dbReference type="PANTHER" id="PTHR43762">
    <property type="entry name" value="L-GULONOLACTONE OXIDASE"/>
    <property type="match status" value="1"/>
</dbReference>
<dbReference type="InterPro" id="IPR036318">
    <property type="entry name" value="FAD-bd_PCMH-like_sf"/>
</dbReference>
<dbReference type="OrthoDB" id="371463at2759"/>
<dbReference type="InterPro" id="IPR016166">
    <property type="entry name" value="FAD-bd_PCMH"/>
</dbReference>
<evidence type="ECO:0000256" key="3">
    <source>
        <dbReference type="ARBA" id="ARBA00023002"/>
    </source>
</evidence>
<evidence type="ECO:0000256" key="5">
    <source>
        <dbReference type="SAM" id="SignalP"/>
    </source>
</evidence>
<feature type="chain" id="PRO_5003120900" description="D-arabinono-1,4-lactone oxidase" evidence="5">
    <location>
        <begin position="22"/>
        <end position="530"/>
    </location>
</feature>
<dbReference type="eggNOG" id="KOG4730">
    <property type="taxonomic scope" value="Eukaryota"/>
</dbReference>
<dbReference type="GO" id="GO:0003885">
    <property type="term" value="F:D-arabinono-1,4-lactone oxidase activity"/>
    <property type="evidence" value="ECO:0007669"/>
    <property type="project" value="UniProtKB-EC"/>
</dbReference>
<keyword evidence="5" id="KW-0732">Signal</keyword>
<dbReference type="EC" id="1.1.3.37" evidence="2"/>
<dbReference type="KEGG" id="scm:SCHCO_0237513"/>
<dbReference type="Gene3D" id="3.30.465.10">
    <property type="match status" value="1"/>
</dbReference>
<dbReference type="Pfam" id="PF01565">
    <property type="entry name" value="FAD_binding_4"/>
    <property type="match status" value="1"/>
</dbReference>
<feature type="domain" description="FAD-binding PCMH-type" evidence="6">
    <location>
        <begin position="34"/>
        <end position="224"/>
    </location>
</feature>
<protein>
    <recommendedName>
        <fullName evidence="2">D-arabinono-1,4-lactone oxidase</fullName>
        <ecNumber evidence="2">1.1.3.37</ecNumber>
    </recommendedName>
    <alternativeName>
        <fullName evidence="4">L-galactono-gamma-lactone oxidase</fullName>
    </alternativeName>
</protein>
<comment type="pathway">
    <text evidence="1">Cofactor biosynthesis; D-erythroascorbate biosynthesis; dehydro-D-arabinono-1,4-lactone from D-arabinose: step 2/2.</text>
</comment>
<dbReference type="InterPro" id="IPR007173">
    <property type="entry name" value="ALO_C"/>
</dbReference>
<evidence type="ECO:0000256" key="4">
    <source>
        <dbReference type="ARBA" id="ARBA00033418"/>
    </source>
</evidence>
<feature type="signal peptide" evidence="5">
    <location>
        <begin position="1"/>
        <end position="21"/>
    </location>
</feature>
<dbReference type="OMA" id="YGMISPY"/>
<evidence type="ECO:0000313" key="7">
    <source>
        <dbReference type="EMBL" id="EFI93227.1"/>
    </source>
</evidence>
<dbReference type="UniPathway" id="UPA00771">
    <property type="reaction ID" value="UER00766"/>
</dbReference>
<evidence type="ECO:0000313" key="8">
    <source>
        <dbReference type="Proteomes" id="UP000007431"/>
    </source>
</evidence>
<evidence type="ECO:0000256" key="2">
    <source>
        <dbReference type="ARBA" id="ARBA00013136"/>
    </source>
</evidence>
<dbReference type="Proteomes" id="UP000007431">
    <property type="component" value="Unassembled WGS sequence"/>
</dbReference>
<dbReference type="HOGENOM" id="CLU_530170_0_0_1"/>
<dbReference type="InterPro" id="IPR010031">
    <property type="entry name" value="FAD_lactone_oxidase-like"/>
</dbReference>
<evidence type="ECO:0000256" key="1">
    <source>
        <dbReference type="ARBA" id="ARBA00005083"/>
    </source>
</evidence>
<dbReference type="InParanoid" id="D8QG45"/>
<organism evidence="8">
    <name type="scientific">Schizophyllum commune (strain H4-8 / FGSC 9210)</name>
    <name type="common">Split gill fungus</name>
    <dbReference type="NCBI Taxonomy" id="578458"/>
    <lineage>
        <taxon>Eukaryota</taxon>
        <taxon>Fungi</taxon>
        <taxon>Dikarya</taxon>
        <taxon>Basidiomycota</taxon>
        <taxon>Agaricomycotina</taxon>
        <taxon>Agaricomycetes</taxon>
        <taxon>Agaricomycetidae</taxon>
        <taxon>Agaricales</taxon>
        <taxon>Schizophyllaceae</taxon>
        <taxon>Schizophyllum</taxon>
    </lineage>
</organism>
<dbReference type="Pfam" id="PF04030">
    <property type="entry name" value="ALO"/>
    <property type="match status" value="1"/>
</dbReference>
<reference evidence="7 8" key="1">
    <citation type="journal article" date="2010" name="Nat. Biotechnol.">
        <title>Genome sequence of the model mushroom Schizophyllum commune.</title>
        <authorList>
            <person name="Ohm R.A."/>
            <person name="de Jong J.F."/>
            <person name="Lugones L.G."/>
            <person name="Aerts A."/>
            <person name="Kothe E."/>
            <person name="Stajich J.E."/>
            <person name="de Vries R.P."/>
            <person name="Record E."/>
            <person name="Levasseur A."/>
            <person name="Baker S.E."/>
            <person name="Bartholomew K.A."/>
            <person name="Coutinho P.M."/>
            <person name="Erdmann S."/>
            <person name="Fowler T.J."/>
            <person name="Gathman A.C."/>
            <person name="Lombard V."/>
            <person name="Henrissat B."/>
            <person name="Knabe N."/>
            <person name="Kuees U."/>
            <person name="Lilly W.W."/>
            <person name="Lindquist E."/>
            <person name="Lucas S."/>
            <person name="Magnuson J.K."/>
            <person name="Piumi F."/>
            <person name="Raudaskoski M."/>
            <person name="Salamov A."/>
            <person name="Schmutz J."/>
            <person name="Schwarze F.W.M.R."/>
            <person name="vanKuyk P.A."/>
            <person name="Horton J.S."/>
            <person name="Grigoriev I.V."/>
            <person name="Woesten H.A.B."/>
        </authorList>
    </citation>
    <scope>NUCLEOTIDE SEQUENCE [LARGE SCALE GENOMIC DNA]</scope>
    <source>
        <strain evidence="8">H4-8 / FGSC 9210</strain>
    </source>
</reference>
<dbReference type="PANTHER" id="PTHR43762:SF1">
    <property type="entry name" value="D-ARABINONO-1,4-LACTONE OXIDASE"/>
    <property type="match status" value="1"/>
</dbReference>
<dbReference type="VEuPathDB" id="FungiDB:SCHCODRAFT_0237513"/>
<dbReference type="RefSeq" id="XP_003028130.1">
    <property type="nucleotide sequence ID" value="XM_003028084.1"/>
</dbReference>
<sequence length="530" mass="58412">MARFSSFLALLAATVTPAARADPYNTFDGPGFPACNEVAAVYHPTTIDEMAALVKNASDNDVPVRASGKGHMWYDRDRTAESTPDTMCTDDPNTVIIVTEALAGFSNFTAPDESGVGSVTIEAGVTFFELADYLHERNTSIGYSLVNWNITVAGALAMGAHRSALSQPADVAGAAAAIDLLLANGTFVHLSEAEHGDTDDWRAATTSLGLLGIIARVTVKIFPEFKLAADQKILDEKDVLEGDIYGMINPYPTANFWWWPGQKKFHYPHSNTISQRTYEVVPNDASGEGFQSTFSVSEFEGNTAKTLLENGANSSLINLSTETLFFSIWSAPNFHDKNTDIAALFWPVNGWSYDSLIGGLYPDTKPEWDYNLRGKTLELAFPVTQANAMLQRIRELFDESEEGGHLMTSTYRSGINIKFGQVFDDLLSQTSTLPKNTDADWSKGTIMFDFPTYLPDSGVRYNEPFYANLAETLINEFPCRPHWTKNTREIFQKSVKNLDPDILARFAAVRERYDPNKTFASVVGQIIGVV</sequence>
<gene>
    <name evidence="7" type="ORF">SCHCODRAFT_237513</name>
</gene>
<name>D8QG45_SCHCM</name>
<keyword evidence="3" id="KW-0560">Oxidoreductase</keyword>
<dbReference type="GO" id="GO:0071949">
    <property type="term" value="F:FAD binding"/>
    <property type="evidence" value="ECO:0007669"/>
    <property type="project" value="InterPro"/>
</dbReference>
<dbReference type="SUPFAM" id="SSF56176">
    <property type="entry name" value="FAD-binding/transporter-associated domain-like"/>
    <property type="match status" value="1"/>
</dbReference>
<dbReference type="EMBL" id="GL377311">
    <property type="protein sequence ID" value="EFI93227.1"/>
    <property type="molecule type" value="Genomic_DNA"/>
</dbReference>
<dbReference type="InterPro" id="IPR016169">
    <property type="entry name" value="FAD-bd_PCMH_sub2"/>
</dbReference>
<proteinExistence type="predicted"/>
<accession>D8QG45</accession>
<evidence type="ECO:0000259" key="6">
    <source>
        <dbReference type="PROSITE" id="PS51387"/>
    </source>
</evidence>
<dbReference type="GeneID" id="9596851"/>
<dbReference type="AlphaFoldDB" id="D8QG45"/>
<dbReference type="STRING" id="578458.D8QG45"/>
<keyword evidence="8" id="KW-1185">Reference proteome</keyword>
<dbReference type="GO" id="GO:0016020">
    <property type="term" value="C:membrane"/>
    <property type="evidence" value="ECO:0007669"/>
    <property type="project" value="InterPro"/>
</dbReference>
<dbReference type="PROSITE" id="PS51387">
    <property type="entry name" value="FAD_PCMH"/>
    <property type="match status" value="1"/>
</dbReference>